<dbReference type="GO" id="GO:0016020">
    <property type="term" value="C:membrane"/>
    <property type="evidence" value="ECO:0007669"/>
    <property type="project" value="TreeGrafter"/>
</dbReference>
<organism evidence="3 4">
    <name type="scientific">Erwinia persicina</name>
    <dbReference type="NCBI Taxonomy" id="55211"/>
    <lineage>
        <taxon>Bacteria</taxon>
        <taxon>Pseudomonadati</taxon>
        <taxon>Pseudomonadota</taxon>
        <taxon>Gammaproteobacteria</taxon>
        <taxon>Enterobacterales</taxon>
        <taxon>Erwiniaceae</taxon>
        <taxon>Erwinia</taxon>
    </lineage>
</organism>
<dbReference type="KEGG" id="epe:CI789_05265"/>
<evidence type="ECO:0000259" key="1">
    <source>
        <dbReference type="Pfam" id="PF12697"/>
    </source>
</evidence>
<evidence type="ECO:0000313" key="3">
    <source>
        <dbReference type="EMBL" id="TKJ89953.1"/>
    </source>
</evidence>
<dbReference type="SUPFAM" id="SSF53474">
    <property type="entry name" value="alpha/beta-Hydrolases"/>
    <property type="match status" value="1"/>
</dbReference>
<name>A0A357SUW0_9GAMM</name>
<dbReference type="PANTHER" id="PTHR43798">
    <property type="entry name" value="MONOACYLGLYCEROL LIPASE"/>
    <property type="match status" value="1"/>
</dbReference>
<dbReference type="AlphaFoldDB" id="A0A357SUW0"/>
<dbReference type="RefSeq" id="WP_062742607.1">
    <property type="nucleotide sequence ID" value="NZ_CP022725.1"/>
</dbReference>
<dbReference type="EMBL" id="JACYNN010000017">
    <property type="protein sequence ID" value="MBD8108357.1"/>
    <property type="molecule type" value="Genomic_DNA"/>
</dbReference>
<keyword evidence="5" id="KW-1185">Reference proteome</keyword>
<dbReference type="Gene3D" id="3.40.50.1820">
    <property type="entry name" value="alpha/beta hydrolase"/>
    <property type="match status" value="1"/>
</dbReference>
<reference evidence="2 5" key="2">
    <citation type="journal article" date="2020" name="FEMS Microbiol. Ecol.">
        <title>Temporal dynamics of bacterial communities during seed development and maturation.</title>
        <authorList>
            <person name="Chesneau G."/>
            <person name="Torres-Cortes G."/>
            <person name="Briand M."/>
            <person name="Darrasse A."/>
            <person name="Preveaux A."/>
            <person name="Marais C."/>
            <person name="Jacques M.A."/>
            <person name="Shade A."/>
            <person name="Barret M."/>
        </authorList>
    </citation>
    <scope>NUCLEOTIDE SEQUENCE [LARGE SCALE GENOMIC DNA]</scope>
    <source>
        <strain evidence="2 5">CFBP13732</strain>
    </source>
</reference>
<sequence length="264" mass="30062">MPLLHTAQGDIDYQDRGAGEVTLFLMPGWCQPKTVFDAFAGQAAAYYRVVTLDWRGHGKSSTDGEDFDGAALVSDALTLIEYLGLTQLIPVSVAHASWVAVDLAERLPERIPAVVFLDWIMNSPEPMFFTSIDAMQHEDRWQAARDELCQCWLANSDSPTMIHHLQTEMAQSSYQLWRLAGQTITGVYRQYGSPLQRLDMLPHPPQTLHLYSLDRNDEYLALQQRFAKTHDFFQVKRLKQARTHLAVLESPETVLTEILLFLQR</sequence>
<dbReference type="PANTHER" id="PTHR43798:SF33">
    <property type="entry name" value="HYDROLASE, PUTATIVE (AFU_ORTHOLOGUE AFUA_2G14860)-RELATED"/>
    <property type="match status" value="1"/>
</dbReference>
<keyword evidence="3" id="KW-0378">Hydrolase</keyword>
<dbReference type="OrthoDB" id="9780765at2"/>
<feature type="domain" description="AB hydrolase-1" evidence="1">
    <location>
        <begin position="24"/>
        <end position="254"/>
    </location>
</feature>
<dbReference type="EMBL" id="QGAC01000010">
    <property type="protein sequence ID" value="TKJ89953.1"/>
    <property type="molecule type" value="Genomic_DNA"/>
</dbReference>
<dbReference type="InterPro" id="IPR050266">
    <property type="entry name" value="AB_hydrolase_sf"/>
</dbReference>
<evidence type="ECO:0000313" key="2">
    <source>
        <dbReference type="EMBL" id="MBD8108357.1"/>
    </source>
</evidence>
<comment type="caution">
    <text evidence="3">The sequence shown here is derived from an EMBL/GenBank/DDBJ whole genome shotgun (WGS) entry which is preliminary data.</text>
</comment>
<dbReference type="Proteomes" id="UP000661012">
    <property type="component" value="Unassembled WGS sequence"/>
</dbReference>
<reference evidence="3 4" key="1">
    <citation type="journal article" date="2019" name="Sci. Rep.">
        <title>Differences in resource use lead to coexistence of seed-transmitted microbial populations.</title>
        <authorList>
            <person name="Torres-Cortes G."/>
            <person name="Garcia B.J."/>
            <person name="Compant S."/>
            <person name="Rezki S."/>
            <person name="Jones P."/>
            <person name="Preveaux A."/>
            <person name="Briand M."/>
            <person name="Roulet A."/>
            <person name="Bouchez O."/>
            <person name="Jacobson D."/>
            <person name="Barret M."/>
        </authorList>
    </citation>
    <scope>NUCLEOTIDE SEQUENCE [LARGE SCALE GENOMIC DNA]</scope>
    <source>
        <strain evidence="3 4">CFBP13511</strain>
    </source>
</reference>
<dbReference type="GO" id="GO:0016787">
    <property type="term" value="F:hydrolase activity"/>
    <property type="evidence" value="ECO:0007669"/>
    <property type="project" value="UniProtKB-KW"/>
</dbReference>
<dbReference type="InterPro" id="IPR029058">
    <property type="entry name" value="AB_hydrolase_fold"/>
</dbReference>
<gene>
    <name evidence="3" type="ORF">EpCFBP13511_11740</name>
    <name evidence="2" type="ORF">IFT93_18360</name>
</gene>
<dbReference type="Gene3D" id="1.10.210.20">
    <property type="match status" value="1"/>
</dbReference>
<proteinExistence type="predicted"/>
<accession>A0A357SUW0</accession>
<protein>
    <submittedName>
        <fullName evidence="3">Alpha/beta hydrolase</fullName>
    </submittedName>
</protein>
<evidence type="ECO:0000313" key="5">
    <source>
        <dbReference type="Proteomes" id="UP000661012"/>
    </source>
</evidence>
<evidence type="ECO:0000313" key="4">
    <source>
        <dbReference type="Proteomes" id="UP000306393"/>
    </source>
</evidence>
<dbReference type="Proteomes" id="UP000306393">
    <property type="component" value="Unassembled WGS sequence"/>
</dbReference>
<dbReference type="STRING" id="1219360.GCA_001571305_00091"/>
<dbReference type="GeneID" id="67476306"/>
<dbReference type="Pfam" id="PF12697">
    <property type="entry name" value="Abhydrolase_6"/>
    <property type="match status" value="1"/>
</dbReference>
<dbReference type="InterPro" id="IPR000073">
    <property type="entry name" value="AB_hydrolase_1"/>
</dbReference>